<reference evidence="5" key="1">
    <citation type="journal article" date="2014" name="Int. J. Syst. Evol. Microbiol.">
        <title>Complete genome sequence of Corynebacterium casei LMG S-19264T (=DSM 44701T), isolated from a smear-ripened cheese.</title>
        <authorList>
            <consortium name="US DOE Joint Genome Institute (JGI-PGF)"/>
            <person name="Walter F."/>
            <person name="Albersmeier A."/>
            <person name="Kalinowski J."/>
            <person name="Ruckert C."/>
        </authorList>
    </citation>
    <scope>NUCLEOTIDE SEQUENCE</scope>
    <source>
        <strain evidence="5">NBRC 108769</strain>
    </source>
</reference>
<dbReference type="Gene3D" id="3.40.50.720">
    <property type="entry name" value="NAD(P)-binding Rossmann-like Domain"/>
    <property type="match status" value="1"/>
</dbReference>
<dbReference type="CDD" id="cd01065">
    <property type="entry name" value="NAD_bind_Shikimate_DH"/>
    <property type="match status" value="1"/>
</dbReference>
<dbReference type="PANTHER" id="PTHR21089">
    <property type="entry name" value="SHIKIMATE DEHYDROGENASE"/>
    <property type="match status" value="1"/>
</dbReference>
<keyword evidence="2" id="KW-0560">Oxidoreductase</keyword>
<evidence type="ECO:0000313" key="5">
    <source>
        <dbReference type="EMBL" id="GLR19392.1"/>
    </source>
</evidence>
<dbReference type="InterPro" id="IPR036291">
    <property type="entry name" value="NAD(P)-bd_dom_sf"/>
</dbReference>
<dbReference type="Pfam" id="PF08501">
    <property type="entry name" value="Shikimate_dh_N"/>
    <property type="match status" value="1"/>
</dbReference>
<sequence length="243" mass="27701">MEEKRQFGLIGYPLKHSFSPGYFKQKFETEGIDDAEYSLYELEDIAEFQELSRKSFKGINVTIPYKEKVIPYLQEVSEEARIIGAVNTIKFENGRLIGYNTDSYGFEKSLISFYGDTKPDHALVLGSGGASKAVRFTLQRLGIDSTVVSRQSKYLNYKDLEESHFKGSVLIVNTTPLGTWPDVSSAPNIPYNFLDEKDFLYDLVYNPEKTLFLSRGEKQGASIKNGHDMLKLQAEKSWEIWNT</sequence>
<evidence type="ECO:0000313" key="6">
    <source>
        <dbReference type="Proteomes" id="UP001156666"/>
    </source>
</evidence>
<reference evidence="5" key="2">
    <citation type="submission" date="2023-01" db="EMBL/GenBank/DDBJ databases">
        <title>Draft genome sequence of Portibacter lacus strain NBRC 108769.</title>
        <authorList>
            <person name="Sun Q."/>
            <person name="Mori K."/>
        </authorList>
    </citation>
    <scope>NUCLEOTIDE SEQUENCE</scope>
    <source>
        <strain evidence="5">NBRC 108769</strain>
    </source>
</reference>
<accession>A0AA37WG56</accession>
<dbReference type="PANTHER" id="PTHR21089:SF1">
    <property type="entry name" value="BIFUNCTIONAL 3-DEHYDROQUINATE DEHYDRATASE_SHIKIMATE DEHYDROGENASE, CHLOROPLASTIC"/>
    <property type="match status" value="1"/>
</dbReference>
<keyword evidence="6" id="KW-1185">Reference proteome</keyword>
<evidence type="ECO:0000259" key="4">
    <source>
        <dbReference type="Pfam" id="PF08501"/>
    </source>
</evidence>
<dbReference type="GO" id="GO:0009073">
    <property type="term" value="P:aromatic amino acid family biosynthetic process"/>
    <property type="evidence" value="ECO:0007669"/>
    <property type="project" value="UniProtKB-KW"/>
</dbReference>
<dbReference type="GO" id="GO:0019632">
    <property type="term" value="P:shikimate metabolic process"/>
    <property type="evidence" value="ECO:0007669"/>
    <property type="project" value="TreeGrafter"/>
</dbReference>
<dbReference type="InterPro" id="IPR022893">
    <property type="entry name" value="Shikimate_DH_fam"/>
</dbReference>
<dbReference type="EMBL" id="BSOH01000027">
    <property type="protein sequence ID" value="GLR19392.1"/>
    <property type="molecule type" value="Genomic_DNA"/>
</dbReference>
<dbReference type="InterPro" id="IPR046346">
    <property type="entry name" value="Aminoacid_DH-like_N_sf"/>
</dbReference>
<dbReference type="AlphaFoldDB" id="A0AA37WG56"/>
<evidence type="ECO:0000256" key="2">
    <source>
        <dbReference type="ARBA" id="ARBA00023002"/>
    </source>
</evidence>
<feature type="domain" description="Shikimate dehydrogenase substrate binding N-terminal" evidence="4">
    <location>
        <begin position="9"/>
        <end position="89"/>
    </location>
</feature>
<comment type="caution">
    <text evidence="5">The sequence shown here is derived from an EMBL/GenBank/DDBJ whole genome shotgun (WGS) entry which is preliminary data.</text>
</comment>
<gene>
    <name evidence="5" type="ORF">GCM10007940_40080</name>
</gene>
<evidence type="ECO:0000256" key="3">
    <source>
        <dbReference type="ARBA" id="ARBA00023141"/>
    </source>
</evidence>
<name>A0AA37WG56_9BACT</name>
<keyword evidence="3" id="KW-0028">Amino-acid biosynthesis</keyword>
<dbReference type="GO" id="GO:0004764">
    <property type="term" value="F:shikimate 3-dehydrogenase (NADP+) activity"/>
    <property type="evidence" value="ECO:0007669"/>
    <property type="project" value="InterPro"/>
</dbReference>
<protein>
    <submittedName>
        <fullName evidence="5">Shikimate 5-dehydrogenase</fullName>
    </submittedName>
</protein>
<dbReference type="Proteomes" id="UP001156666">
    <property type="component" value="Unassembled WGS sequence"/>
</dbReference>
<dbReference type="GO" id="GO:0005829">
    <property type="term" value="C:cytosol"/>
    <property type="evidence" value="ECO:0007669"/>
    <property type="project" value="TreeGrafter"/>
</dbReference>
<dbReference type="RefSeq" id="WP_235291909.1">
    <property type="nucleotide sequence ID" value="NZ_BSOH01000027.1"/>
</dbReference>
<evidence type="ECO:0000256" key="1">
    <source>
        <dbReference type="ARBA" id="ARBA00004871"/>
    </source>
</evidence>
<dbReference type="Gene3D" id="3.40.50.10860">
    <property type="entry name" value="Leucine Dehydrogenase, chain A, domain 1"/>
    <property type="match status" value="1"/>
</dbReference>
<dbReference type="SUPFAM" id="SSF53223">
    <property type="entry name" value="Aminoacid dehydrogenase-like, N-terminal domain"/>
    <property type="match status" value="1"/>
</dbReference>
<organism evidence="5 6">
    <name type="scientific">Portibacter lacus</name>
    <dbReference type="NCBI Taxonomy" id="1099794"/>
    <lineage>
        <taxon>Bacteria</taxon>
        <taxon>Pseudomonadati</taxon>
        <taxon>Bacteroidota</taxon>
        <taxon>Saprospiria</taxon>
        <taxon>Saprospirales</taxon>
        <taxon>Haliscomenobacteraceae</taxon>
        <taxon>Portibacter</taxon>
    </lineage>
</organism>
<dbReference type="GO" id="GO:0009423">
    <property type="term" value="P:chorismate biosynthetic process"/>
    <property type="evidence" value="ECO:0007669"/>
    <property type="project" value="TreeGrafter"/>
</dbReference>
<dbReference type="SUPFAM" id="SSF51735">
    <property type="entry name" value="NAD(P)-binding Rossmann-fold domains"/>
    <property type="match status" value="1"/>
</dbReference>
<keyword evidence="3" id="KW-0057">Aromatic amino acid biosynthesis</keyword>
<comment type="pathway">
    <text evidence="1">Metabolic intermediate biosynthesis; chorismate biosynthesis; chorismate from D-erythrose 4-phosphate and phosphoenolpyruvate: step 4/7.</text>
</comment>
<dbReference type="GO" id="GO:0050661">
    <property type="term" value="F:NADP binding"/>
    <property type="evidence" value="ECO:0007669"/>
    <property type="project" value="TreeGrafter"/>
</dbReference>
<dbReference type="InterPro" id="IPR013708">
    <property type="entry name" value="Shikimate_DH-bd_N"/>
</dbReference>
<proteinExistence type="predicted"/>